<dbReference type="RefSeq" id="WP_065355895.1">
    <property type="nucleotide sequence ID" value="NZ_CP050321.1"/>
</dbReference>
<dbReference type="Proteomes" id="UP000503580">
    <property type="component" value="Chromosome"/>
</dbReference>
<dbReference type="Pfam" id="PF11183">
    <property type="entry name" value="PmrD"/>
    <property type="match status" value="1"/>
</dbReference>
<sequence>MNWNIQKFIVCPDTGTMYSLAVSAKNLQMILWCKGDYFLRQGSVMDSTPFGMVVNGKVRKIQVLHAFPYSLSLWDYFKQRTLCPGNEMPELRRCPRQTVCAFQLCPYGAQET</sequence>
<accession>A0A248KGJ5</accession>
<protein>
    <submittedName>
        <fullName evidence="1">Anti-adapter protein iraM</fullName>
    </submittedName>
</protein>
<keyword evidence="4" id="KW-1185">Reference proteome</keyword>
<organism evidence="1 3">
    <name type="scientific">Kluyvera genomosp. 3</name>
    <dbReference type="NCBI Taxonomy" id="2774055"/>
    <lineage>
        <taxon>Bacteria</taxon>
        <taxon>Pseudomonadati</taxon>
        <taxon>Pseudomonadota</taxon>
        <taxon>Gammaproteobacteria</taxon>
        <taxon>Enterobacterales</taxon>
        <taxon>Enterobacteriaceae</taxon>
        <taxon>Kluyvera</taxon>
    </lineage>
</organism>
<dbReference type="EMBL" id="CP022114">
    <property type="protein sequence ID" value="ASG62973.1"/>
    <property type="molecule type" value="Genomic_DNA"/>
</dbReference>
<evidence type="ECO:0000313" key="4">
    <source>
        <dbReference type="Proteomes" id="UP000503580"/>
    </source>
</evidence>
<dbReference type="AlphaFoldDB" id="A0A248KGJ5"/>
<accession>A0A6G9RKG9</accession>
<gene>
    <name evidence="1" type="ORF">CEW81_06680</name>
    <name evidence="2" type="ORF">GY169_06260</name>
</gene>
<dbReference type="EMBL" id="CP050321">
    <property type="protein sequence ID" value="QIR26439.1"/>
    <property type="molecule type" value="Genomic_DNA"/>
</dbReference>
<reference evidence="2 4" key="2">
    <citation type="submission" date="2020-02" db="EMBL/GenBank/DDBJ databases">
        <title>Whole genome PO2S7.</title>
        <authorList>
            <person name="Singha K.M."/>
        </authorList>
    </citation>
    <scope>NUCLEOTIDE SEQUENCE [LARGE SCALE GENOMIC DNA]</scope>
    <source>
        <strain evidence="2 4">PO2S7</strain>
    </source>
</reference>
<evidence type="ECO:0000313" key="1">
    <source>
        <dbReference type="EMBL" id="ASG62973.1"/>
    </source>
</evidence>
<dbReference type="KEGG" id="kgn:GY169_06260"/>
<name>A0A248KGJ5_9ENTR</name>
<evidence type="ECO:0000313" key="3">
    <source>
        <dbReference type="Proteomes" id="UP000197098"/>
    </source>
</evidence>
<evidence type="ECO:0000313" key="2">
    <source>
        <dbReference type="EMBL" id="QIR26439.1"/>
    </source>
</evidence>
<dbReference type="Proteomes" id="UP000197098">
    <property type="component" value="Chromosome"/>
</dbReference>
<dbReference type="InterPro" id="IPR044854">
    <property type="entry name" value="IraM/PmrD"/>
</dbReference>
<proteinExistence type="predicted"/>
<reference evidence="1 3" key="1">
    <citation type="submission" date="2017-06" db="EMBL/GenBank/DDBJ databases">
        <title>Origin of plasmid-mediated fosfomycin resistance gene fosA3.</title>
        <authorList>
            <person name="Ito R."/>
            <person name="Pacey M.P."/>
            <person name="Doi Y."/>
        </authorList>
    </citation>
    <scope>NUCLEOTIDE SEQUENCE [LARGE SCALE GENOMIC DNA]</scope>
    <source>
        <strain evidence="1 3">YDC799</strain>
    </source>
</reference>